<dbReference type="Pfam" id="PF05944">
    <property type="entry name" value="Phage_term_smal"/>
    <property type="match status" value="1"/>
</dbReference>
<dbReference type="GO" id="GO:0004519">
    <property type="term" value="F:endonuclease activity"/>
    <property type="evidence" value="ECO:0007669"/>
    <property type="project" value="InterPro"/>
</dbReference>
<dbReference type="EMBL" id="QAON01000003">
    <property type="protein sequence ID" value="PTQ90292.1"/>
    <property type="molecule type" value="Genomic_DNA"/>
</dbReference>
<sequence>MVAAVSLKISFWNGDITMSLARKHFNTVVAAKAATISGDDGTRLKEASVYELMLIQLNEDKRKLSSIQSIEHRAGIKRELLPKYEPYVDGVLQGGKGAQDDVLMTVMLWRIDALDFDGALVIGRYAIAHGLAMPDKFERTTATLLSEEIAINALTLLGNAETDKAALLESLVEVEQLTRDQDMPDQVRARLHKALGYCLTDIDPAQALVELKRAYELHDKSGVKTDISRLEKLIKKMTDPENNISPSNQPTKITDSSNSMADVIKLGDEALEELDKSSP</sequence>
<feature type="region of interest" description="Disordered" evidence="1">
    <location>
        <begin position="238"/>
        <end position="260"/>
    </location>
</feature>
<organism evidence="2 3">
    <name type="scientific">Agitococcus lubricus</name>
    <dbReference type="NCBI Taxonomy" id="1077255"/>
    <lineage>
        <taxon>Bacteria</taxon>
        <taxon>Pseudomonadati</taxon>
        <taxon>Pseudomonadota</taxon>
        <taxon>Gammaproteobacteria</taxon>
        <taxon>Moraxellales</taxon>
        <taxon>Moraxellaceae</taxon>
        <taxon>Agitococcus</taxon>
    </lineage>
</organism>
<keyword evidence="3" id="KW-1185">Reference proteome</keyword>
<comment type="caution">
    <text evidence="2">The sequence shown here is derived from an EMBL/GenBank/DDBJ whole genome shotgun (WGS) entry which is preliminary data.</text>
</comment>
<accession>A0A2T5J1H0</accession>
<gene>
    <name evidence="2" type="ORF">C8N29_10345</name>
</gene>
<feature type="compositionally biased region" description="Polar residues" evidence="1">
    <location>
        <begin position="240"/>
        <end position="260"/>
    </location>
</feature>
<protein>
    <submittedName>
        <fullName evidence="2">Small terminase subunit</fullName>
    </submittedName>
</protein>
<proteinExistence type="predicted"/>
<evidence type="ECO:0000256" key="1">
    <source>
        <dbReference type="SAM" id="MobiDB-lite"/>
    </source>
</evidence>
<evidence type="ECO:0000313" key="2">
    <source>
        <dbReference type="EMBL" id="PTQ90292.1"/>
    </source>
</evidence>
<evidence type="ECO:0000313" key="3">
    <source>
        <dbReference type="Proteomes" id="UP000244223"/>
    </source>
</evidence>
<name>A0A2T5J1H0_9GAMM</name>
<reference evidence="2 3" key="1">
    <citation type="submission" date="2018-04" db="EMBL/GenBank/DDBJ databases">
        <title>Genomic Encyclopedia of Archaeal and Bacterial Type Strains, Phase II (KMG-II): from individual species to whole genera.</title>
        <authorList>
            <person name="Goeker M."/>
        </authorList>
    </citation>
    <scope>NUCLEOTIDE SEQUENCE [LARGE SCALE GENOMIC DNA]</scope>
    <source>
        <strain evidence="2 3">DSM 5822</strain>
    </source>
</reference>
<dbReference type="InterPro" id="IPR010270">
    <property type="entry name" value="Phage_P2_GpM"/>
</dbReference>
<dbReference type="Proteomes" id="UP000244223">
    <property type="component" value="Unassembled WGS sequence"/>
</dbReference>
<dbReference type="AlphaFoldDB" id="A0A2T5J1H0"/>
<dbReference type="GO" id="GO:0003677">
    <property type="term" value="F:DNA binding"/>
    <property type="evidence" value="ECO:0007669"/>
    <property type="project" value="InterPro"/>
</dbReference>